<keyword evidence="1" id="KW-0732">Signal</keyword>
<organism evidence="2 3">
    <name type="scientific">Dyella telluris</name>
    <dbReference type="NCBI Taxonomy" id="2763498"/>
    <lineage>
        <taxon>Bacteria</taxon>
        <taxon>Pseudomonadati</taxon>
        <taxon>Pseudomonadota</taxon>
        <taxon>Gammaproteobacteria</taxon>
        <taxon>Lysobacterales</taxon>
        <taxon>Rhodanobacteraceae</taxon>
        <taxon>Dyella</taxon>
    </lineage>
</organism>
<protein>
    <recommendedName>
        <fullName evidence="4">Secreted protein</fullName>
    </recommendedName>
</protein>
<sequence>MPPCFRLRVWLVAGMVVMGVCRISPVAADELQPALPHEVVMGVATNLTRQVSSSQSFSIPTMRFEPATQEWVIEMVTIEAVSGEKHFLITLNESTGLACLRSLPGVACVAKADIRQQVAEARARADAELMAKTHPAPDLQGMAEALIRYQFDPQRTGAGASTRASYFVLLQSPDSSRGTDLAPEVVARLKRDGIETLPGSSWKPPEDPQHPVSPLQMQYSIGLPVRRADGNYDVSFGYYCGSLCAGSYKAVMKHDATGWHVVSTVMEAVS</sequence>
<evidence type="ECO:0000313" key="3">
    <source>
        <dbReference type="Proteomes" id="UP000515873"/>
    </source>
</evidence>
<dbReference type="Proteomes" id="UP000515873">
    <property type="component" value="Chromosome"/>
</dbReference>
<name>A0A7G8Q3V1_9GAMM</name>
<dbReference type="EMBL" id="CP060412">
    <property type="protein sequence ID" value="QNK01459.1"/>
    <property type="molecule type" value="Genomic_DNA"/>
</dbReference>
<proteinExistence type="predicted"/>
<reference evidence="2 3" key="1">
    <citation type="submission" date="2020-08" db="EMBL/GenBank/DDBJ databases">
        <title>Dyella sp. G9 isolated from forest soil.</title>
        <authorList>
            <person name="Fu J."/>
            <person name="Qiu L."/>
        </authorList>
    </citation>
    <scope>NUCLEOTIDE SEQUENCE [LARGE SCALE GENOMIC DNA]</scope>
    <source>
        <strain evidence="2 3">G9</strain>
    </source>
</reference>
<evidence type="ECO:0000313" key="2">
    <source>
        <dbReference type="EMBL" id="QNK01459.1"/>
    </source>
</evidence>
<feature type="signal peptide" evidence="1">
    <location>
        <begin position="1"/>
        <end position="28"/>
    </location>
</feature>
<gene>
    <name evidence="2" type="ORF">H8F01_20895</name>
</gene>
<feature type="chain" id="PRO_5028923097" description="Secreted protein" evidence="1">
    <location>
        <begin position="29"/>
        <end position="270"/>
    </location>
</feature>
<keyword evidence="3" id="KW-1185">Reference proteome</keyword>
<dbReference type="RefSeq" id="WP_187056921.1">
    <property type="nucleotide sequence ID" value="NZ_CP060412.1"/>
</dbReference>
<dbReference type="KEGG" id="dtl:H8F01_20895"/>
<evidence type="ECO:0008006" key="4">
    <source>
        <dbReference type="Google" id="ProtNLM"/>
    </source>
</evidence>
<dbReference type="AlphaFoldDB" id="A0A7G8Q3V1"/>
<accession>A0A7G8Q3V1</accession>
<evidence type="ECO:0000256" key="1">
    <source>
        <dbReference type="SAM" id="SignalP"/>
    </source>
</evidence>